<feature type="domain" description="EGF-like" evidence="4">
    <location>
        <begin position="3399"/>
        <end position="3437"/>
    </location>
</feature>
<protein>
    <recommendedName>
        <fullName evidence="4">EGF-like domain-containing protein</fullName>
    </recommendedName>
</protein>
<feature type="disulfide bond" evidence="2">
    <location>
        <begin position="953"/>
        <end position="963"/>
    </location>
</feature>
<feature type="domain" description="EGF-like" evidence="4">
    <location>
        <begin position="4670"/>
        <end position="4708"/>
    </location>
</feature>
<evidence type="ECO:0000259" key="4">
    <source>
        <dbReference type="PROSITE" id="PS50026"/>
    </source>
</evidence>
<dbReference type="SMART" id="SM00274">
    <property type="entry name" value="FOLN"/>
    <property type="match status" value="18"/>
</dbReference>
<feature type="disulfide bond" evidence="2">
    <location>
        <begin position="1694"/>
        <end position="1704"/>
    </location>
</feature>
<feature type="domain" description="EGF-like" evidence="4">
    <location>
        <begin position="2260"/>
        <end position="2298"/>
    </location>
</feature>
<feature type="domain" description="EGF-like" evidence="4">
    <location>
        <begin position="4565"/>
        <end position="4603"/>
    </location>
</feature>
<feature type="domain" description="EGF-like" evidence="4">
    <location>
        <begin position="4356"/>
        <end position="4394"/>
    </location>
</feature>
<comment type="caution">
    <text evidence="2">Lacks conserved residue(s) required for the propagation of feature annotation.</text>
</comment>
<dbReference type="InterPro" id="IPR003645">
    <property type="entry name" value="Fol_N"/>
</dbReference>
<feature type="domain" description="EGF-like" evidence="4">
    <location>
        <begin position="718"/>
        <end position="756"/>
    </location>
</feature>
<feature type="domain" description="EGF-like" evidence="4">
    <location>
        <begin position="3821"/>
        <end position="3860"/>
    </location>
</feature>
<feature type="domain" description="EGF-like" evidence="4">
    <location>
        <begin position="2001"/>
        <end position="2038"/>
    </location>
</feature>
<feature type="disulfide bond" evidence="2">
    <location>
        <begin position="4207"/>
        <end position="4217"/>
    </location>
</feature>
<evidence type="ECO:0000256" key="3">
    <source>
        <dbReference type="SAM" id="MobiDB-lite"/>
    </source>
</evidence>
<feature type="domain" description="EGF-like" evidence="4">
    <location>
        <begin position="2047"/>
        <end position="2086"/>
    </location>
</feature>
<organism evidence="5 6">
    <name type="scientific">Vespula germanica</name>
    <name type="common">German yellow jacket</name>
    <name type="synonym">Paravespula germanica</name>
    <dbReference type="NCBI Taxonomy" id="30212"/>
    <lineage>
        <taxon>Eukaryota</taxon>
        <taxon>Metazoa</taxon>
        <taxon>Ecdysozoa</taxon>
        <taxon>Arthropoda</taxon>
        <taxon>Hexapoda</taxon>
        <taxon>Insecta</taxon>
        <taxon>Pterygota</taxon>
        <taxon>Neoptera</taxon>
        <taxon>Endopterygota</taxon>
        <taxon>Hymenoptera</taxon>
        <taxon>Apocrita</taxon>
        <taxon>Aculeata</taxon>
        <taxon>Vespoidea</taxon>
        <taxon>Vespidae</taxon>
        <taxon>Vespinae</taxon>
        <taxon>Vespula</taxon>
    </lineage>
</organism>
<dbReference type="PANTHER" id="PTHR22963:SF39">
    <property type="entry name" value="DUMPY"/>
    <property type="match status" value="1"/>
</dbReference>
<dbReference type="SUPFAM" id="SSF90148">
    <property type="entry name" value="DPY module"/>
    <property type="match status" value="33"/>
</dbReference>
<feature type="domain" description="EGF-like" evidence="4">
    <location>
        <begin position="2861"/>
        <end position="2898"/>
    </location>
</feature>
<feature type="domain" description="EGF-like" evidence="4">
    <location>
        <begin position="2154"/>
        <end position="2192"/>
    </location>
</feature>
<feature type="domain" description="EGF-like" evidence="4">
    <location>
        <begin position="1213"/>
        <end position="1251"/>
    </location>
</feature>
<feature type="domain" description="EGF-like" evidence="4">
    <location>
        <begin position="1630"/>
        <end position="1670"/>
    </location>
</feature>
<reference evidence="5" key="1">
    <citation type="journal article" date="2020" name="G3 (Bethesda)">
        <title>High-Quality Assemblies for Three Invasive Social Wasps from the &lt;i&gt;Vespula&lt;/i&gt; Genus.</title>
        <authorList>
            <person name="Harrop T.W.R."/>
            <person name="Guhlin J."/>
            <person name="McLaughlin G.M."/>
            <person name="Permina E."/>
            <person name="Stockwell P."/>
            <person name="Gilligan J."/>
            <person name="Le Lec M.F."/>
            <person name="Gruber M.A.M."/>
            <person name="Quinn O."/>
            <person name="Lovegrove M."/>
            <person name="Duncan E.J."/>
            <person name="Remnant E.J."/>
            <person name="Van Eeckhoven J."/>
            <person name="Graham B."/>
            <person name="Knapp R.A."/>
            <person name="Langford K.W."/>
            <person name="Kronenberg Z."/>
            <person name="Press M.O."/>
            <person name="Eacker S.M."/>
            <person name="Wilson-Rankin E.E."/>
            <person name="Purcell J."/>
            <person name="Lester P.J."/>
            <person name="Dearden P.K."/>
        </authorList>
    </citation>
    <scope>NUCLEOTIDE SEQUENCE</scope>
    <source>
        <strain evidence="5">Linc-1</strain>
    </source>
</reference>
<feature type="domain" description="EGF-like" evidence="4">
    <location>
        <begin position="669"/>
        <end position="706"/>
    </location>
</feature>
<feature type="compositionally biased region" description="Polar residues" evidence="3">
    <location>
        <begin position="20"/>
        <end position="33"/>
    </location>
</feature>
<feature type="domain" description="EGF-like" evidence="4">
    <location>
        <begin position="4879"/>
        <end position="4917"/>
    </location>
</feature>
<feature type="domain" description="EGF-like" evidence="4">
    <location>
        <begin position="3928"/>
        <end position="3966"/>
    </location>
</feature>
<dbReference type="InterPro" id="IPR048407">
    <property type="entry name" value="Dumpy_DPY"/>
</dbReference>
<comment type="caution">
    <text evidence="5">The sequence shown here is derived from an EMBL/GenBank/DDBJ whole genome shotgun (WGS) entry which is preliminary data.</text>
</comment>
<feature type="domain" description="EGF-like" evidence="4">
    <location>
        <begin position="1417"/>
        <end position="1455"/>
    </location>
</feature>
<feature type="domain" description="EGF-like" evidence="4">
    <location>
        <begin position="403"/>
        <end position="441"/>
    </location>
</feature>
<feature type="disulfide bond" evidence="2">
    <location>
        <begin position="672"/>
        <end position="682"/>
    </location>
</feature>
<dbReference type="PANTHER" id="PTHR22963">
    <property type="entry name" value="ENDOGLIN-RELATED"/>
    <property type="match status" value="1"/>
</dbReference>
<feature type="domain" description="EGF-like" evidence="4">
    <location>
        <begin position="1837"/>
        <end position="1875"/>
    </location>
</feature>
<feature type="disulfide bond" evidence="2">
    <location>
        <begin position="3884"/>
        <end position="3894"/>
    </location>
</feature>
<feature type="domain" description="EGF-like" evidence="4">
    <location>
        <begin position="2570"/>
        <end position="2608"/>
    </location>
</feature>
<feature type="disulfide bond" evidence="2">
    <location>
        <begin position="2004"/>
        <end position="2014"/>
    </location>
</feature>
<feature type="domain" description="EGF-like" evidence="4">
    <location>
        <begin position="1691"/>
        <end position="1728"/>
    </location>
</feature>
<feature type="domain" description="EGF-like" evidence="4">
    <location>
        <begin position="1522"/>
        <end position="1560"/>
    </location>
</feature>
<sequence length="5233" mass="558114">MPFPEVRGLGHNGDPELTREATSGPSPYDTTTRLPEQVAGFSSSLSLTVLSFGTPIRVTGRPRYAVGYLARHGYTGDPFTICIFLSPIPHYEPDKDPCIPSPCGPNSHCRNINGSPSCSCMQNYIGSAPQCRPECVTSIDCASNLACIQQKCQDPCPGSCGLNAVCTVHNHLPICSCLESYTGDPFVSCQYKPISQSPLENNFCSSCGSNSECKQDTCVCMPEYHGDPYTGCRPECVLSTDCAINKACIRNKCIDPCLHTCGQNAICNVFNHIPMCSCPYGTTGNALISCQTIKAPAVKTPCQPSPCGPNSICQTFNDQAICACLPNYLGTPPLCRPECTINSDCRPNQVCKNQKCKDPCLGTCGLQAKCIVVNHNPICSCPERYTGNPFIKCDIINEIIIPVVNPCQPSPCGPYALCQVVNELSSCSCLPEYKGTPPNCKPECISNSECPANQVCIQQKCTNPCPSLCGTNAECHVVHHIVHCVCPNSYTGDPYTSCSFIIHRPEPSPCSGNICGTNAICKEQNNVGVCYCPSDYIGNPYEECRPACVINPDCPSNQMCAQNKCQDPCPGMCGQNAECAIVNHQPFCTCRTGYTGDPFSFCTLDTITEERNVCSPSPCGPNSQCKDVSGQPVCSCLPTYVGNPPGCRPECVVSSDCPSQLACKDHKCINPCPSPCGLNTKCIVVNHSPICSCAPGYSGNPFTVCTTIPSVTMPDVVEKDPCVPSPCGRFSQCKSIGSTPACTCLETYIGQPPNCKPECTINSECPSDKACFETRCRDPCPGSCGSDAICAVVNHIPMCTCPTGYTGDPFTLCRLLPTTRIPPTCRPECIVSTDCPQNEACNNQKCVDPCPGSCGIEALCNVVNHNPICSCPLRYTGDPFIHCMILLEQLPIDPCQPSPCGPNSQCQVLNNSPSCSCLPEFSGSPPNCRPECINNNECITQLACINQKCKDPCIGACGSNANCHVVSHTPMCTCMSGYTGDPFTQCTFKTPSPLPEPGPCDPSPCGSNAICKELNRVGSCICLPNYIGNPYEGCRPECILNSDCPANKACINTKCTDPCPGTCGLNADCQVINHLPICNCYPRHTGNPFTSCIPIKIDTQDAISKPCNPSPCGPNSECRVVNGQSVCTCLPDFIGVPPRCRPECSVSAECSPLLACINRKCNDPCSGSCGLNARCEVINHNAICSCQSGFMGDPLVSCFNIPTDTSTETPPPYINPCVPSPCGPYSECRDVNGQASCACSPNYIGAPPNCRPECINNSDCPSNEACIQKKCQYPCNGVCGIGATCSVINHIPVCTCPDRFNGDPFDKCIPKIEDDKTDKQNPCAQCGANTQCISEVCTCLPEYKGDPYLGCRPECVLNFDCPRDKACINNKCKNPCTGTCGRDALCNVANHIPICTCPLGMSGNPFVICSPVEAPVLKDPCNPSPCGPNSQCKRINEQAVCSCISGYLDSPPNCRPECIISSDCSSNMACNNQKCIDPCRGTCGIRAQCLVVNHNPICSCPGDLTGDPFTMCIFIPEKQPVVINLCKPSPCGPNSQCRIVNDAPSCSCLPEFIGSPPNCKPECISNSQCSTQLACINQKCRDPCPGSCGINAECRVISHTPMCVCTSGFVGDPFVQCTPKQPPLSPQPEPINPCIPSPCGPFSVCQDIKNSGIATCTCIDNYIGSPPNCRPECTIDSECISSRACLRQRCTDPCLGSCGIGANCYVINHMAMCVCPNGYAGDPFVNCILEAEPKPTPQDLCSLSPCGPNTMCHNGTCICLPEYHGDPYYGCRPECVQNPDCLLDKACVRNKCSDPCSEACGKNAQCIVINHTPMCSCPDGMSGNAFAICYPVKDPDIVQPCNPSPCGPNSRCQEFNGQAVCSCVPGYIGNPPACRPECTVNTDCSLNEACINMKCRDPCPGSCGISSRCQVINHNPICSCAPIFTGDPFVRCIPKPDEIPPTLNPCQPTPCGPNSHCQITNNAPSCSCKDGFIGTPPNCRPECISNSECSNYLSCINHKCVDPCPSSCGVNAECHVLNHIPMCTCLYGYTGDPFIQCTVKQTESPQLDQPCQPSPCGVNAVCRKLQGVATCSCLPEYIGNPYEGCRPECSINSDCPSHLACVRSKCQNPCPGTCGSNADCQVVNHLPICTCIPHYTGNPYTNCFYEMVEPTDKEQDPCSSPICGPNSKCQNINDQAVCSCLPEFIGTPPNCRPECVMNSECDSNLACIKNKCIDPCPGTCGRNSQCKVIRHSPICSCTFDMTGDPFVYCFAAPKPDDVYPKDPCTPSPCGSNAMCKTINDVPVCSCMNNYIGVPPNCRSECSINSDCPANKACIREKCRDPCPGSCGLYAQCSVVNHTPVCTCPESYTGNPFDNCYPKPVPNETEPSDPCKESLCGSNTQCNAGICTCLPEYFGNPYVGCRPECVINSDCSRDKACIQHKCQDPCNDVCGLNAECNIVNHLPICSCPENMSGNAFISCILIVDTLQNPCKPSPCGPNSHCNTINGVAVCTCITGFKGTPPSCRSECIVSSDCARNRACNNQKCIDPCIGACGISAECVVINHNPICSCPVSYTGDPFVKCIPQLLEPESPVNPCLPSPCGPNSLCQILNNAPSCSCLPEYNGSPPNCKPECISNNECPNQQACINRKCRDPCPGSCGINAECRTVSHIPICTCINGFTGNPFAQCYPQQYKIPKEPGLCQQISCGTNAKCRVSHETAFCSCLPEFYGNPYEGCRPECIVHSDCALNQACVHNKCQDPFTPSPKNPCDPSPCGPNSQCLNTNGKASCTCLINYKGTPPNCRPECVVSTECPINRASTIDFPKPENPCIPSPCGPFSLCQNYGNYPSCSCLQNYMGTPPNCHPECSVNSDCISNKACIRNKCKDPCPGSCGTNAICTVINHTPSCTCPNGYSGDAFTNCVPVPIFGPPEPPDPCNPSPCGSNAICNNGLCECINEYHGDPYRECKPECVQNSDCSFNKACINNKCINPCVGICGKNAECTVINHIPTCSCLQQYEGDPFSICKRVQPRKTPCNPSPCGPNSICHEFGEQASCSCLPGYIGLPPSCRSECIVSSDCEQDRACINNKCQNPCENACAYNALCMVRNHNAICSCPREYTGDPFVNCFPMKRPYEEPSRDPCKSSPCGPNAHCSVSTQQKPLCTCLSTFIGSPPNCRPECIINTDCPTNQTCMNKKCNDPCVGLCGINAICQVTLHQTRCDCLEGYTGDPLRICSIISKPPEPPSNLSPCSPSPCGSNAYSKCTCVPSYIGNPYVEDCRSECISNQDCPDHLACFNQHCSDPCPGVCGSNAHCEVSDHIPVCSCLPGYSGDPFRSCKIEKFPIPSQNPCLPSPCYQGVPPSCRPECLVSSECPEHLSCINKKCSDPCPGLCGLNALCQVIKHNPLCTCPPDYIGDPFIQCNREGPKNPCLPSPCGPNAECRVQGDHPVCTCMSGMFGAPPNCRPECLIHQDCPNSLACVQKKCLDPCAGSCGLNTNCTVQNHRPMCLCYEGYEGDPFSGCSKVILPIPLPCDPSPCGMNAICKERNGVGSCTCLPDYTGDPYEGCRPECVQNSDCIPTKACINNKCKDPCFGACGLNAQCHVYNHQPSCSCLSGYTGDPLKSCHEFIDIPIPEEPCNPSPCGPYSNCRVIDNHAVCSCQPDYVGSPPSCRPECVVSADCTQNTACIEHRCKDPCVGTCGLNANCQVVNHNPICSCTSGYTGDPFFECVEEAKSPEQKPSDNPCIPSPCGPNSQCRVIDGFPACSCLPNYVGRAPNCRPECVINEGCPGNLACQNEQCVDPCPGSCGVNTYCNVIKHNPICICNAGYTGDPFTECTHIIEKPITTEQPRTPCNPSPCGANAVCNERNGAGSCTCLPEYIGDPYIGCRPECVTNTDCDRSKACLNNKCVNPCLNTCGEEATCRVVNHAPACSCISGFTGDPFSRCTPIETTSQLTPTNPCEPSPCGPNSNCRIHNGHAVCLCQPGFIGIPPSCRPECSVSSECSQNKACIDNKCTDPCPGTCGQNTKCFTVNHNPICTCATGYTGDPFSGCLLIDVKSPPSVENPCDPNPCGPNSQCRVIGSQPACSCLLNFIGRPPNCRPECTDNSECYNTAACINQRCTNPCPGTCSEQAICNVQNHVPICTCPDGYEGDPTLGCILPPSPTTGKTIINPCVPNPCGPNAQCRERNNAGACICPSDLIGDPYDNVQGCHRECESNTDCAPHLACIGFKCSDPCPNTCGVLSVCNVQAHVPVCTCPPGYTGDPYSACEIEQIRAPPIDPCSPSPCGPNSKCREINSQAVCTCLPDYKGIPPSCRPECVVNAECPQHLACVNNKCADPCPNSCGLKAQCTTKNHNPICICPVGFTGDPFTLCSFDENNKPFTERPPSCTPSPCGPNSLCQIISGSPACSCLPNYIGVPPECRPECILSSECKSNLACLNQRCQDPCPGSCGVNAQCHILNHIPVCTCIEGFTGDPFTQCITIPPTTEKPQLEYLCNNLPCGLNAICRNSECECLPGYCGNPYEGCRPECILNSECPRDKTCIRNKCIDPCPGTCGQNAECDVVNHIPVCSCIVGYIGDPFVNCRLQPQVPEAKTNPCSPSPCGPNSQCRNIEDHAVCSCLEGYLGSPPSCRPECLISSECPPTRACVNKKCTDPCLGSCGLNARCEVINHSPICSCLPGQTGDPFKSCFVQYVEPKDTGNPCNPSPCGPNAQCQNVNENPSCSCLPSYIGTPPSCRPECLINPDCPTNKACVNTKCKDPCPGSCGENAECIVINHAVTCSCITGYTGNPFVQCILRKEEEINPCVPSPCGSNAICQQRENTGACICIEDYHGNPYEGCQPECILSSDCPTNKACIRNKCKDPCPGICGIQAQCSVINHIPTCTCVPGYVGDPFATCILQSETSLPSVPDLCSPSPCGPNSLCRVINEQAVCTCQTSFIGTPPNCKPECVVNSECPLNRACYKYKCSDPCPGTCGVGANCRVINHNPLCSCSQGMTGDPFSRCYQVSIELPPPIGDPCTPNPCGLYSECKVVDDRAACSCQNNYIGQPPNCRPECVVNTDCPSNQACISEKCRDPCVGSCGQNADCRVQNHIPTCLCQSSYTGDPFTLCSPITVQPNIPADLCNPSPCGPNAECDAGVCTCFGNHFGDPYVYCRPECTMNSDCSRVKTCINQRCVDPCPGTCGTNAQCNVVNHIPMCSCSAGNTGDPFSFCRPYLPDGLCLWHDVCILDAYVILAIPVPAHLRRVSLNIFVPPNAHNRLVTP</sequence>
<name>A0A834N005_VESGE</name>
<feature type="disulfide bond" evidence="2">
    <location>
        <begin position="2864"/>
        <end position="2874"/>
    </location>
</feature>
<evidence type="ECO:0000256" key="1">
    <source>
        <dbReference type="ARBA" id="ARBA00023157"/>
    </source>
</evidence>
<feature type="domain" description="EGF-like" evidence="4">
    <location>
        <begin position="298"/>
        <end position="336"/>
    </location>
</feature>
<dbReference type="Pfam" id="PF21164">
    <property type="entry name" value="Dumpy_DPY"/>
    <property type="match status" value="48"/>
</dbReference>
<feature type="disulfide bond" evidence="2">
    <location>
        <begin position="1639"/>
        <end position="1656"/>
    </location>
</feature>
<feature type="disulfide bond" evidence="2">
    <location>
        <begin position="3175"/>
        <end position="3185"/>
    </location>
</feature>
<gene>
    <name evidence="5" type="ORF">HZH68_011816</name>
</gene>
<keyword evidence="2" id="KW-0245">EGF-like domain</keyword>
<feature type="domain" description="EGF-like" evidence="4">
    <location>
        <begin position="3606"/>
        <end position="3644"/>
    </location>
</feature>
<feature type="domain" description="EGF-like" evidence="4">
    <location>
        <begin position="4204"/>
        <end position="4241"/>
    </location>
</feature>
<feature type="disulfide bond" evidence="2">
    <location>
        <begin position="3564"/>
        <end position="3574"/>
    </location>
</feature>
<evidence type="ECO:0000313" key="5">
    <source>
        <dbReference type="EMBL" id="KAF7389959.1"/>
    </source>
</evidence>
<feature type="domain" description="EGF-like" evidence="4">
    <location>
        <begin position="610"/>
        <end position="648"/>
    </location>
</feature>
<dbReference type="SMART" id="SM00179">
    <property type="entry name" value="EGF_CA"/>
    <property type="match status" value="15"/>
</dbReference>
<feature type="domain" description="EGF-like" evidence="4">
    <location>
        <begin position="4985"/>
        <end position="5023"/>
    </location>
</feature>
<feature type="domain" description="EGF-like" evidence="4">
    <location>
        <begin position="4249"/>
        <end position="4287"/>
    </location>
</feature>
<dbReference type="GO" id="GO:0005509">
    <property type="term" value="F:calcium ion binding"/>
    <property type="evidence" value="ECO:0007669"/>
    <property type="project" value="InterPro"/>
</dbReference>
<feature type="domain" description="EGF-like" evidence="4">
    <location>
        <begin position="3501"/>
        <end position="3540"/>
    </location>
</feature>
<feature type="domain" description="EGF-like" evidence="4">
    <location>
        <begin position="2802"/>
        <end position="2840"/>
    </location>
</feature>
<feature type="domain" description="EGF-like" evidence="4">
    <location>
        <begin position="3561"/>
        <end position="3598"/>
    </location>
</feature>
<feature type="domain" description="EGF-like" evidence="4">
    <location>
        <begin position="2742"/>
        <end position="2780"/>
    </location>
</feature>
<feature type="region of interest" description="Disordered" evidence="3">
    <location>
        <begin position="1"/>
        <end position="33"/>
    </location>
</feature>
<dbReference type="PROSITE" id="PS50026">
    <property type="entry name" value="EGF_3"/>
    <property type="match status" value="48"/>
</dbReference>
<dbReference type="InterPro" id="IPR001881">
    <property type="entry name" value="EGF-like_Ca-bd_dom"/>
</dbReference>
<feature type="domain" description="EGF-like" evidence="4">
    <location>
        <begin position="4772"/>
        <end position="4811"/>
    </location>
</feature>
<evidence type="ECO:0000313" key="6">
    <source>
        <dbReference type="Proteomes" id="UP000617340"/>
    </source>
</evidence>
<feature type="domain" description="EGF-like" evidence="4">
    <location>
        <begin position="4034"/>
        <end position="4072"/>
    </location>
</feature>
<accession>A0A834N005</accession>
<feature type="domain" description="EGF-like" evidence="4">
    <location>
        <begin position="3713"/>
        <end position="3751"/>
    </location>
</feature>
<feature type="domain" description="EGF-like" evidence="4">
    <location>
        <begin position="3112"/>
        <end position="3151"/>
    </location>
</feature>
<feature type="domain" description="EGF-like" evidence="4">
    <location>
        <begin position="3881"/>
        <end position="3918"/>
    </location>
</feature>
<proteinExistence type="predicted"/>
<dbReference type="Proteomes" id="UP000617340">
    <property type="component" value="Unassembled WGS sequence"/>
</dbReference>
<keyword evidence="1 2" id="KW-1015">Disulfide bond</keyword>
<feature type="domain" description="EGF-like" evidence="4">
    <location>
        <begin position="891"/>
        <end position="929"/>
    </location>
</feature>
<feature type="domain" description="EGF-like" evidence="4">
    <location>
        <begin position="3172"/>
        <end position="3209"/>
    </location>
</feature>
<evidence type="ECO:0000256" key="2">
    <source>
        <dbReference type="PROSITE-ProRule" id="PRU00076"/>
    </source>
</evidence>
<feature type="domain" description="EGF-like" evidence="4">
    <location>
        <begin position="94"/>
        <end position="132"/>
    </location>
</feature>
<feature type="domain" description="EGF-like" evidence="4">
    <location>
        <begin position="506"/>
        <end position="545"/>
    </location>
</feature>
<dbReference type="InterPro" id="IPR000742">
    <property type="entry name" value="EGF"/>
</dbReference>
<feature type="domain" description="EGF-like" evidence="4">
    <location>
        <begin position="996"/>
        <end position="1035"/>
    </location>
</feature>
<feature type="domain" description="EGF-like" evidence="4">
    <location>
        <begin position="2465"/>
        <end position="2503"/>
    </location>
</feature>
<feature type="domain" description="EGF-like" evidence="4">
    <location>
        <begin position="1103"/>
        <end position="1141"/>
    </location>
</feature>
<feature type="domain" description="EGF-like" evidence="4">
    <location>
        <begin position="1942"/>
        <end position="1980"/>
    </location>
</feature>
<keyword evidence="6" id="KW-1185">Reference proteome</keyword>
<feature type="domain" description="EGF-like" evidence="4">
    <location>
        <begin position="950"/>
        <end position="987"/>
    </location>
</feature>
<feature type="domain" description="EGF-like" evidence="4">
    <location>
        <begin position="3006"/>
        <end position="3044"/>
    </location>
</feature>
<dbReference type="PROSITE" id="PS01186">
    <property type="entry name" value="EGF_2"/>
    <property type="match status" value="29"/>
</dbReference>
<feature type="domain" description="EGF-like" evidence="4">
    <location>
        <begin position="4141"/>
        <end position="4174"/>
    </location>
</feature>
<dbReference type="SMART" id="SM00181">
    <property type="entry name" value="EGF"/>
    <property type="match status" value="94"/>
</dbReference>
<dbReference type="EMBL" id="JACSDZ010000012">
    <property type="protein sequence ID" value="KAF7389959.1"/>
    <property type="molecule type" value="Genomic_DNA"/>
</dbReference>